<feature type="compositionally biased region" description="Basic and acidic residues" evidence="1">
    <location>
        <begin position="89"/>
        <end position="124"/>
    </location>
</feature>
<feature type="compositionally biased region" description="Basic and acidic residues" evidence="1">
    <location>
        <begin position="135"/>
        <end position="151"/>
    </location>
</feature>
<feature type="region of interest" description="Disordered" evidence="1">
    <location>
        <begin position="86"/>
        <end position="173"/>
    </location>
</feature>
<proteinExistence type="predicted"/>
<evidence type="ECO:0000313" key="2">
    <source>
        <dbReference type="EMBL" id="MBW0489269.1"/>
    </source>
</evidence>
<accession>A0A9Q3CQ23</accession>
<organism evidence="2 3">
    <name type="scientific">Austropuccinia psidii MF-1</name>
    <dbReference type="NCBI Taxonomy" id="1389203"/>
    <lineage>
        <taxon>Eukaryota</taxon>
        <taxon>Fungi</taxon>
        <taxon>Dikarya</taxon>
        <taxon>Basidiomycota</taxon>
        <taxon>Pucciniomycotina</taxon>
        <taxon>Pucciniomycetes</taxon>
        <taxon>Pucciniales</taxon>
        <taxon>Sphaerophragmiaceae</taxon>
        <taxon>Austropuccinia</taxon>
    </lineage>
</organism>
<protein>
    <submittedName>
        <fullName evidence="2">Uncharacterized protein</fullName>
    </submittedName>
</protein>
<sequence>MNVDREEKDQVHIGQVFLNKDMSGRCQSFPHSPRSVPTNSEIISHSELIQGNFLRSETFTSGSHRNISVPVQKLVYSSQERGVGSMLKPLKDEKDKELVEEPKSFTHRPEERVGNDPSLGERRPSGVNQLQKYPRKIEKDLRGSREVSRTIKERKKAKPIGTDLNHKGTRPPNWSLHPWKVYSIWPEPSWNSQPRSRKG</sequence>
<evidence type="ECO:0000256" key="1">
    <source>
        <dbReference type="SAM" id="MobiDB-lite"/>
    </source>
</evidence>
<dbReference type="Proteomes" id="UP000765509">
    <property type="component" value="Unassembled WGS sequence"/>
</dbReference>
<dbReference type="EMBL" id="AVOT02009997">
    <property type="protein sequence ID" value="MBW0489269.1"/>
    <property type="molecule type" value="Genomic_DNA"/>
</dbReference>
<comment type="caution">
    <text evidence="2">The sequence shown here is derived from an EMBL/GenBank/DDBJ whole genome shotgun (WGS) entry which is preliminary data.</text>
</comment>
<reference evidence="2" key="1">
    <citation type="submission" date="2021-03" db="EMBL/GenBank/DDBJ databases">
        <title>Draft genome sequence of rust myrtle Austropuccinia psidii MF-1, a brazilian biotype.</title>
        <authorList>
            <person name="Quecine M.C."/>
            <person name="Pachon D.M.R."/>
            <person name="Bonatelli M.L."/>
            <person name="Correr F.H."/>
            <person name="Franceschini L.M."/>
            <person name="Leite T.F."/>
            <person name="Margarido G.R.A."/>
            <person name="Almeida C.A."/>
            <person name="Ferrarezi J.A."/>
            <person name="Labate C.A."/>
        </authorList>
    </citation>
    <scope>NUCLEOTIDE SEQUENCE</scope>
    <source>
        <strain evidence="2">MF-1</strain>
    </source>
</reference>
<gene>
    <name evidence="2" type="ORF">O181_028984</name>
</gene>
<dbReference type="AlphaFoldDB" id="A0A9Q3CQ23"/>
<name>A0A9Q3CQ23_9BASI</name>
<evidence type="ECO:0000313" key="3">
    <source>
        <dbReference type="Proteomes" id="UP000765509"/>
    </source>
</evidence>
<keyword evidence="3" id="KW-1185">Reference proteome</keyword>